<evidence type="ECO:0000313" key="3">
    <source>
        <dbReference type="EMBL" id="CAD8556329.1"/>
    </source>
</evidence>
<dbReference type="SUPFAM" id="SSF55681">
    <property type="entry name" value="Class II aaRS and biotin synthetases"/>
    <property type="match status" value="1"/>
</dbReference>
<dbReference type="Proteomes" id="UP000323011">
    <property type="component" value="Unassembled WGS sequence"/>
</dbReference>
<dbReference type="Pfam" id="PF21948">
    <property type="entry name" value="LplA-B_cat"/>
    <property type="match status" value="1"/>
</dbReference>
<proteinExistence type="predicted"/>
<evidence type="ECO:0000256" key="1">
    <source>
        <dbReference type="SAM" id="MobiDB-lite"/>
    </source>
</evidence>
<organism evidence="4 5">
    <name type="scientific">Cafeteria roenbergensis</name>
    <name type="common">Marine flagellate</name>
    <dbReference type="NCBI Taxonomy" id="33653"/>
    <lineage>
        <taxon>Eukaryota</taxon>
        <taxon>Sar</taxon>
        <taxon>Stramenopiles</taxon>
        <taxon>Bigyra</taxon>
        <taxon>Opalozoa</taxon>
        <taxon>Bicosoecida</taxon>
        <taxon>Cafeteriaceae</taxon>
        <taxon>Cafeteria</taxon>
    </lineage>
</organism>
<name>A0A5A8CNE0_CAFRO</name>
<dbReference type="InterPro" id="IPR045864">
    <property type="entry name" value="aa-tRNA-synth_II/BPL/LPL"/>
</dbReference>
<dbReference type="Gene3D" id="3.30.930.10">
    <property type="entry name" value="Bira Bifunctional Protein, Domain 2"/>
    <property type="match status" value="1"/>
</dbReference>
<dbReference type="PANTHER" id="PTHR43506:SF1">
    <property type="entry name" value="BPL_LPL CATALYTIC DOMAIN-CONTAINING PROTEIN"/>
    <property type="match status" value="1"/>
</dbReference>
<protein>
    <recommendedName>
        <fullName evidence="2">BPL/LPL catalytic domain-containing protein</fullName>
    </recommendedName>
</protein>
<accession>A0A5A8CNE0</accession>
<dbReference type="InterPro" id="IPR004143">
    <property type="entry name" value="BPL_LPL_catalytic"/>
</dbReference>
<sequence length="294" mass="32169">MRARVLLMPGWTLFEQLALEESLMRSSQEMWLLLSRPALPAPCTVVMGANAKPHEVLNVNEVLARSAPVIRRFSGGGTVAVDEGITLTSVIGSTLHVTDAGRFPPEIMRWSERLYKPAFARIGSGMHLLEHDYCIGQQKIGGNAQALARDRWVHHTSWIWDIHPSSLRLLTVPPKTPAYREERDHDSFVARVKDLAPAAMSRGRLERQVLAAMLSQFEPVGEGGQPLFENGEGPNEMATSLWDAALGLPGASRFLQAALQAARTAAEQVHAESSARKSNKVVSLADLQAAGSRK</sequence>
<dbReference type="EMBL" id="VLTN01000010">
    <property type="protein sequence ID" value="KAA0154643.1"/>
    <property type="molecule type" value="Genomic_DNA"/>
</dbReference>
<dbReference type="InterPro" id="IPR053264">
    <property type="entry name" value="Lipoate-ligase_2_inactive"/>
</dbReference>
<dbReference type="PANTHER" id="PTHR43506">
    <property type="entry name" value="BIOTIN/LIPOATE A/B PROTEIN LIGASE FAMILY"/>
    <property type="match status" value="1"/>
</dbReference>
<feature type="domain" description="BPL/LPL catalytic" evidence="2">
    <location>
        <begin position="25"/>
        <end position="208"/>
    </location>
</feature>
<reference evidence="3" key="2">
    <citation type="submission" date="2021-01" db="EMBL/GenBank/DDBJ databases">
        <authorList>
            <person name="Corre E."/>
            <person name="Pelletier E."/>
            <person name="Niang G."/>
            <person name="Scheremetjew M."/>
            <person name="Finn R."/>
            <person name="Kale V."/>
            <person name="Holt S."/>
            <person name="Cochrane G."/>
            <person name="Meng A."/>
            <person name="Brown T."/>
            <person name="Cohen L."/>
        </authorList>
    </citation>
    <scope>NUCLEOTIDE SEQUENCE</scope>
    <source>
        <strain evidence="3">E4-10</strain>
    </source>
</reference>
<evidence type="ECO:0000313" key="5">
    <source>
        <dbReference type="Proteomes" id="UP000323011"/>
    </source>
</evidence>
<keyword evidence="5" id="KW-1185">Reference proteome</keyword>
<reference evidence="4 5" key="1">
    <citation type="submission" date="2019-07" db="EMBL/GenBank/DDBJ databases">
        <title>Genomes of Cafeteria roenbergensis.</title>
        <authorList>
            <person name="Fischer M.G."/>
            <person name="Hackl T."/>
            <person name="Roman M."/>
        </authorList>
    </citation>
    <scope>NUCLEOTIDE SEQUENCE [LARGE SCALE GENOMIC DNA]</scope>
    <source>
        <strain evidence="4 5">BVI</strain>
    </source>
</reference>
<gene>
    <name evidence="3" type="ORF">CROE0942_LOCUS662</name>
    <name evidence="4" type="ORF">FNF29_02174</name>
</gene>
<dbReference type="PROSITE" id="PS51733">
    <property type="entry name" value="BPL_LPL_CATALYTIC"/>
    <property type="match status" value="1"/>
</dbReference>
<dbReference type="EMBL" id="HBET01000933">
    <property type="protein sequence ID" value="CAD8556329.1"/>
    <property type="molecule type" value="Transcribed_RNA"/>
</dbReference>
<dbReference type="AlphaFoldDB" id="A0A5A8CNE0"/>
<feature type="region of interest" description="Disordered" evidence="1">
    <location>
        <begin position="270"/>
        <end position="294"/>
    </location>
</feature>
<evidence type="ECO:0000313" key="4">
    <source>
        <dbReference type="EMBL" id="KAA0154643.1"/>
    </source>
</evidence>
<evidence type="ECO:0000259" key="2">
    <source>
        <dbReference type="PROSITE" id="PS51733"/>
    </source>
</evidence>